<dbReference type="AlphaFoldDB" id="A0A820JN80"/>
<proteinExistence type="predicted"/>
<dbReference type="EMBL" id="CAJOBD010043788">
    <property type="protein sequence ID" value="CAF4328655.1"/>
    <property type="molecule type" value="Genomic_DNA"/>
</dbReference>
<evidence type="ECO:0000313" key="1">
    <source>
        <dbReference type="EMBL" id="CAF4328655.1"/>
    </source>
</evidence>
<name>A0A820JN80_9BILA</name>
<feature type="non-terminal residue" evidence="1">
    <location>
        <position position="148"/>
    </location>
</feature>
<sequence>ISFSFKHIDGEWYNNEDVFDDKLNPLINIDEERKKKRISAQERPINQDMKKWKKNRMIQSDVVSKLNYGQDFDDDSNSRVHLLLTNIVPPFLDDQLGFIQQFKPVILVKDSASYMAVIDRKCCQSVQKYREQKEQRLAQEKFELGGIK</sequence>
<organism evidence="1 2">
    <name type="scientific">Rotaria sordida</name>
    <dbReference type="NCBI Taxonomy" id="392033"/>
    <lineage>
        <taxon>Eukaryota</taxon>
        <taxon>Metazoa</taxon>
        <taxon>Spiralia</taxon>
        <taxon>Gnathifera</taxon>
        <taxon>Rotifera</taxon>
        <taxon>Eurotatoria</taxon>
        <taxon>Bdelloidea</taxon>
        <taxon>Philodinida</taxon>
        <taxon>Philodinidae</taxon>
        <taxon>Rotaria</taxon>
    </lineage>
</organism>
<dbReference type="Proteomes" id="UP000663836">
    <property type="component" value="Unassembled WGS sequence"/>
</dbReference>
<gene>
    <name evidence="1" type="ORF">JBS370_LOCUS41242</name>
</gene>
<feature type="non-terminal residue" evidence="1">
    <location>
        <position position="1"/>
    </location>
</feature>
<reference evidence="1" key="1">
    <citation type="submission" date="2021-02" db="EMBL/GenBank/DDBJ databases">
        <authorList>
            <person name="Nowell W R."/>
        </authorList>
    </citation>
    <scope>NUCLEOTIDE SEQUENCE</scope>
</reference>
<comment type="caution">
    <text evidence="1">The sequence shown here is derived from an EMBL/GenBank/DDBJ whole genome shotgun (WGS) entry which is preliminary data.</text>
</comment>
<accession>A0A820JN80</accession>
<protein>
    <submittedName>
        <fullName evidence="1">Uncharacterized protein</fullName>
    </submittedName>
</protein>
<evidence type="ECO:0000313" key="2">
    <source>
        <dbReference type="Proteomes" id="UP000663836"/>
    </source>
</evidence>